<dbReference type="KEGG" id="mfre:EXE63_11720"/>
<dbReference type="Proteomes" id="UP000501849">
    <property type="component" value="Chromosome"/>
</dbReference>
<organism evidence="2 3">
    <name type="scientific">Mycolicibacterium frederiksbergense</name>
    <dbReference type="NCBI Taxonomy" id="117567"/>
    <lineage>
        <taxon>Bacteria</taxon>
        <taxon>Bacillati</taxon>
        <taxon>Actinomycetota</taxon>
        <taxon>Actinomycetes</taxon>
        <taxon>Mycobacteriales</taxon>
        <taxon>Mycobacteriaceae</taxon>
        <taxon>Mycolicibacterium</taxon>
    </lineage>
</organism>
<protein>
    <submittedName>
        <fullName evidence="2">DUF4232 domain-containing protein</fullName>
    </submittedName>
</protein>
<reference evidence="2 3" key="1">
    <citation type="submission" date="2019-04" db="EMBL/GenBank/DDBJ databases">
        <title>Draft, Whole-Genome Sequence of the Anthracene-degrading Mycobacterium frederiksbergense LB501T, Isolated from a Polycyclic Aromatic Hydrocarbon (PAH)-Contaminated Soil.</title>
        <authorList>
            <person name="Augelletti F."/>
        </authorList>
    </citation>
    <scope>NUCLEOTIDE SEQUENCE [LARGE SCALE GENOMIC DNA]</scope>
    <source>
        <strain evidence="2 3">LB 501T</strain>
    </source>
</reference>
<dbReference type="Pfam" id="PF14016">
    <property type="entry name" value="DUF4232"/>
    <property type="match status" value="1"/>
</dbReference>
<dbReference type="InterPro" id="IPR025326">
    <property type="entry name" value="DUF4232"/>
</dbReference>
<evidence type="ECO:0000313" key="3">
    <source>
        <dbReference type="Proteomes" id="UP000501849"/>
    </source>
</evidence>
<accession>A0A6H0S4X1</accession>
<evidence type="ECO:0000259" key="1">
    <source>
        <dbReference type="Pfam" id="PF14016"/>
    </source>
</evidence>
<name>A0A6H0S4X1_9MYCO</name>
<proteinExistence type="predicted"/>
<dbReference type="AlphaFoldDB" id="A0A6H0S4X1"/>
<sequence length="203" mass="20885">MPFLGSVAAEMSSSHPMNIWKPALPVIAAALLAGCTSEPVAPAAESEATPAPTPVSTTTVVASSPVTVTVTAPPGVPGTCTDADLVVSNKPLESQGSEHRVVLLFENVTSKACTLQGYPGADIVDEDLPIVHVERRQQIAAPLLTLAPGDSATADLQASDVNRDTESPCGKWGQVVIIAPNTFQQRHLDVGMPMCGALISAVA</sequence>
<feature type="domain" description="DUF4232" evidence="1">
    <location>
        <begin position="80"/>
        <end position="184"/>
    </location>
</feature>
<gene>
    <name evidence="2" type="ORF">EXE63_11720</name>
</gene>
<evidence type="ECO:0000313" key="2">
    <source>
        <dbReference type="EMBL" id="QIV81489.1"/>
    </source>
</evidence>
<keyword evidence="3" id="KW-1185">Reference proteome</keyword>
<dbReference type="EMBL" id="CP038799">
    <property type="protein sequence ID" value="QIV81489.1"/>
    <property type="molecule type" value="Genomic_DNA"/>
</dbReference>